<evidence type="ECO:0000313" key="5">
    <source>
        <dbReference type="EMBL" id="KAK7349261.1"/>
    </source>
</evidence>
<gene>
    <name evidence="5" type="ORF">VNO77_06489</name>
</gene>
<dbReference type="Proteomes" id="UP001367508">
    <property type="component" value="Unassembled WGS sequence"/>
</dbReference>
<dbReference type="AlphaFoldDB" id="A0AAN9M7F4"/>
<accession>A0AAN9M7F4</accession>
<evidence type="ECO:0000256" key="1">
    <source>
        <dbReference type="ARBA" id="ARBA00004123"/>
    </source>
</evidence>
<dbReference type="EMBL" id="JAYMYQ010000002">
    <property type="protein sequence ID" value="KAK7349261.1"/>
    <property type="molecule type" value="Genomic_DNA"/>
</dbReference>
<evidence type="ECO:0000256" key="4">
    <source>
        <dbReference type="ARBA" id="ARBA00023242"/>
    </source>
</evidence>
<comment type="caution">
    <text evidence="5">The sequence shown here is derived from an EMBL/GenBank/DDBJ whole genome shotgun (WGS) entry which is preliminary data.</text>
</comment>
<name>A0AAN9M7F4_CANGL</name>
<proteinExistence type="predicted"/>
<dbReference type="GO" id="GO:0005634">
    <property type="term" value="C:nucleus"/>
    <property type="evidence" value="ECO:0007669"/>
    <property type="project" value="UniProtKB-SubCell"/>
</dbReference>
<comment type="subcellular location">
    <subcellularLocation>
        <location evidence="2">Cytoplasm</location>
    </subcellularLocation>
    <subcellularLocation>
        <location evidence="1">Nucleus</location>
    </subcellularLocation>
</comment>
<evidence type="ECO:0000313" key="6">
    <source>
        <dbReference type="Proteomes" id="UP001367508"/>
    </source>
</evidence>
<organism evidence="5 6">
    <name type="scientific">Canavalia gladiata</name>
    <name type="common">Sword bean</name>
    <name type="synonym">Dolichos gladiatus</name>
    <dbReference type="NCBI Taxonomy" id="3824"/>
    <lineage>
        <taxon>Eukaryota</taxon>
        <taxon>Viridiplantae</taxon>
        <taxon>Streptophyta</taxon>
        <taxon>Embryophyta</taxon>
        <taxon>Tracheophyta</taxon>
        <taxon>Spermatophyta</taxon>
        <taxon>Magnoliopsida</taxon>
        <taxon>eudicotyledons</taxon>
        <taxon>Gunneridae</taxon>
        <taxon>Pentapetalae</taxon>
        <taxon>rosids</taxon>
        <taxon>fabids</taxon>
        <taxon>Fabales</taxon>
        <taxon>Fabaceae</taxon>
        <taxon>Papilionoideae</taxon>
        <taxon>50 kb inversion clade</taxon>
        <taxon>NPAAA clade</taxon>
        <taxon>indigoferoid/millettioid clade</taxon>
        <taxon>Phaseoleae</taxon>
        <taxon>Canavalia</taxon>
    </lineage>
</organism>
<keyword evidence="6" id="KW-1185">Reference proteome</keyword>
<protein>
    <submittedName>
        <fullName evidence="5">Uncharacterized protein</fullName>
    </submittedName>
</protein>
<reference evidence="5 6" key="1">
    <citation type="submission" date="2024-01" db="EMBL/GenBank/DDBJ databases">
        <title>The genomes of 5 underutilized Papilionoideae crops provide insights into root nodulation and disease resistanc.</title>
        <authorList>
            <person name="Jiang F."/>
        </authorList>
    </citation>
    <scope>NUCLEOTIDE SEQUENCE [LARGE SCALE GENOMIC DNA]</scope>
    <source>
        <strain evidence="5">LVBAO_FW01</strain>
        <tissue evidence="5">Leaves</tissue>
    </source>
</reference>
<keyword evidence="4" id="KW-0539">Nucleus</keyword>
<dbReference type="PANTHER" id="PTHR31250">
    <property type="entry name" value="IQ DOMAIN-CONTAINING PROTEIN IQM3"/>
    <property type="match status" value="1"/>
</dbReference>
<evidence type="ECO:0000256" key="3">
    <source>
        <dbReference type="ARBA" id="ARBA00022490"/>
    </source>
</evidence>
<sequence length="166" mass="18508">MSTSHLNSIESKTAASKWAKARTMAGKVGKGLCKDDKAHALALRHWLEAKEREAYEVIVKEGRLIDKKSQKLVHSVEGSEWIFVLSSSRILYVGEKKKGQFQHSSFVAGGATIASGILVVQNGVLDKYVIEDNVPPSKPREEKQSDKVNMGTSQLKESKRKWHCFI</sequence>
<dbReference type="InterPro" id="IPR044159">
    <property type="entry name" value="IQM"/>
</dbReference>
<dbReference type="PANTHER" id="PTHR31250:SF64">
    <property type="entry name" value="CALMODULIN-BINDING FAMILY PROTEIN"/>
    <property type="match status" value="1"/>
</dbReference>
<evidence type="ECO:0000256" key="2">
    <source>
        <dbReference type="ARBA" id="ARBA00004496"/>
    </source>
</evidence>
<keyword evidence="3" id="KW-0963">Cytoplasm</keyword>
<dbReference type="GO" id="GO:0005737">
    <property type="term" value="C:cytoplasm"/>
    <property type="evidence" value="ECO:0007669"/>
    <property type="project" value="UniProtKB-SubCell"/>
</dbReference>